<sequence>MLQSAALDLQQGKTSQPAAQRRRQLVSTLRVLQELHCLTTNTLNKLTLSGPDGEQQDSSSTLDATATSVCSVCGHQHCCSAPSAQQLQDAAVQLNKGLSEWRSSAPEHIKDLISSEQSSAQHFAGARQQQLEAEAAANMEAAAAAQLPAQACNALQEVVSQLRAIESCVLFQAQLLQQAAAVSAGTGYSSSNFAYSSTPFSSWLKVHREPQVAAAIQAAMDGRLTSSSSRPCYMVWGASIGWLALYAALTHSSWSVVGVELLPVLVQVAQHMAQAAGLTGVSFDSGDLLASDLSNVGVLLLTEQCWDDQLIAKAAAKVQAELPAGSVVIDYTGSMGRAGLASSFSTAVCVPVGWNEQQLRSRAPLVWPSPGP</sequence>
<evidence type="ECO:0008006" key="4">
    <source>
        <dbReference type="Google" id="ProtNLM"/>
    </source>
</evidence>
<dbReference type="Proteomes" id="UP000256970">
    <property type="component" value="Unassembled WGS sequence"/>
</dbReference>
<dbReference type="InterPro" id="IPR029063">
    <property type="entry name" value="SAM-dependent_MTases_sf"/>
</dbReference>
<keyword evidence="3" id="KW-1185">Reference proteome</keyword>
<dbReference type="Gene3D" id="3.40.50.150">
    <property type="entry name" value="Vaccinia Virus protein VP39"/>
    <property type="match status" value="1"/>
</dbReference>
<accession>A0A383V543</accession>
<proteinExistence type="predicted"/>
<dbReference type="EMBL" id="FNXT01000048">
    <property type="protein sequence ID" value="SZX60221.1"/>
    <property type="molecule type" value="Genomic_DNA"/>
</dbReference>
<dbReference type="SUPFAM" id="SSF53335">
    <property type="entry name" value="S-adenosyl-L-methionine-dependent methyltransferases"/>
    <property type="match status" value="1"/>
</dbReference>
<feature type="region of interest" description="Disordered" evidence="1">
    <location>
        <begin position="1"/>
        <end position="21"/>
    </location>
</feature>
<dbReference type="AlphaFoldDB" id="A0A383V543"/>
<evidence type="ECO:0000256" key="1">
    <source>
        <dbReference type="SAM" id="MobiDB-lite"/>
    </source>
</evidence>
<gene>
    <name evidence="2" type="ORF">BQ4739_LOCUS796</name>
</gene>
<evidence type="ECO:0000313" key="2">
    <source>
        <dbReference type="EMBL" id="SZX60221.1"/>
    </source>
</evidence>
<evidence type="ECO:0000313" key="3">
    <source>
        <dbReference type="Proteomes" id="UP000256970"/>
    </source>
</evidence>
<organism evidence="2 3">
    <name type="scientific">Tetradesmus obliquus</name>
    <name type="common">Green alga</name>
    <name type="synonym">Acutodesmus obliquus</name>
    <dbReference type="NCBI Taxonomy" id="3088"/>
    <lineage>
        <taxon>Eukaryota</taxon>
        <taxon>Viridiplantae</taxon>
        <taxon>Chlorophyta</taxon>
        <taxon>core chlorophytes</taxon>
        <taxon>Chlorophyceae</taxon>
        <taxon>CS clade</taxon>
        <taxon>Sphaeropleales</taxon>
        <taxon>Scenedesmaceae</taxon>
        <taxon>Tetradesmus</taxon>
    </lineage>
</organism>
<protein>
    <recommendedName>
        <fullName evidence="4">Methyltransferase domain-containing protein</fullName>
    </recommendedName>
</protein>
<reference evidence="2 3" key="1">
    <citation type="submission" date="2016-10" db="EMBL/GenBank/DDBJ databases">
        <authorList>
            <person name="Cai Z."/>
        </authorList>
    </citation>
    <scope>NUCLEOTIDE SEQUENCE [LARGE SCALE GENOMIC DNA]</scope>
</reference>
<name>A0A383V543_TETOB</name>